<gene>
    <name evidence="1" type="ORF">AN396_11135</name>
</gene>
<dbReference type="Proteomes" id="UP000188605">
    <property type="component" value="Unassembled WGS sequence"/>
</dbReference>
<evidence type="ECO:0000313" key="1">
    <source>
        <dbReference type="EMBL" id="ONI38256.1"/>
    </source>
</evidence>
<protein>
    <submittedName>
        <fullName evidence="1">Uncharacterized protein</fullName>
    </submittedName>
</protein>
<keyword evidence="2" id="KW-1185">Reference proteome</keyword>
<dbReference type="EMBL" id="LJDB01000091">
    <property type="protein sequence ID" value="ONI38256.1"/>
    <property type="molecule type" value="Genomic_DNA"/>
</dbReference>
<comment type="caution">
    <text evidence="1">The sequence shown here is derived from an EMBL/GenBank/DDBJ whole genome shotgun (WGS) entry which is preliminary data.</text>
</comment>
<accession>A0ACC8X8E1</accession>
<name>A0ACC8X8E1_9FIRM</name>
<proteinExistence type="predicted"/>
<reference evidence="1" key="1">
    <citation type="submission" date="2016-08" db="EMBL/GenBank/DDBJ databases">
        <authorList>
            <person name="Ngugi D.K."/>
            <person name="Miyake S."/>
            <person name="Stingl U."/>
        </authorList>
    </citation>
    <scope>NUCLEOTIDE SEQUENCE</scope>
    <source>
        <strain evidence="1">SCG-B11WGA-EpuloA1</strain>
    </source>
</reference>
<organism evidence="1 2">
    <name type="scientific">Candidatus Epulonipiscium fishelsonii</name>
    <dbReference type="NCBI Taxonomy" id="77094"/>
    <lineage>
        <taxon>Bacteria</taxon>
        <taxon>Bacillati</taxon>
        <taxon>Bacillota</taxon>
        <taxon>Clostridia</taxon>
        <taxon>Lachnospirales</taxon>
        <taxon>Lachnospiraceae</taxon>
        <taxon>Candidatus Epulonipiscium</taxon>
    </lineage>
</organism>
<sequence>MKKKLLLPLCVGVLLAGCGGQTETTIEKEEITYWDNLTEVSSWQDIDMKINATADLHKTTDVDGETSELNIKDLSLLMDGDIQIDKETMTGKIDLNLGFPEEFRISLAQNPSLSHIELPEAINLNMYITPNSVLIPKDLYSVAATVLLGIPVDAEIIPFDYVSIDSDETGIQLSTLAGVTVSEEDKEKYNALQEDLGVDIISSNEGKTFKVTLDKAKITDLIVKFGQTFETQEEFENFLNTLEVTYAPEEAPKMYEVLKDETTIRTTFEETINDMMIDYTVNFEPEQYMTDVILELSDAEAQMKVNLNSTTKKTELSEMAPEEGSVIMSMDEAATAFMGAWISQSGL</sequence>
<evidence type="ECO:0000313" key="2">
    <source>
        <dbReference type="Proteomes" id="UP000188605"/>
    </source>
</evidence>